<evidence type="ECO:0000313" key="2">
    <source>
        <dbReference type="Proteomes" id="UP000199256"/>
    </source>
</evidence>
<evidence type="ECO:0000313" key="1">
    <source>
        <dbReference type="EMBL" id="SEL59488.1"/>
    </source>
</evidence>
<accession>A0A1H7RHJ7</accession>
<reference evidence="2" key="1">
    <citation type="submission" date="2016-10" db="EMBL/GenBank/DDBJ databases">
        <authorList>
            <person name="Varghese N."/>
            <person name="Submissions S."/>
        </authorList>
    </citation>
    <scope>NUCLEOTIDE SEQUENCE [LARGE SCALE GENOMIC DNA]</scope>
    <source>
        <strain evidence="2">DSM 241</strain>
    </source>
</reference>
<dbReference type="InterPro" id="IPR007460">
    <property type="entry name" value="BrnT_toxin"/>
</dbReference>
<proteinExistence type="predicted"/>
<dbReference type="Pfam" id="PF04365">
    <property type="entry name" value="BrnT_toxin"/>
    <property type="match status" value="1"/>
</dbReference>
<dbReference type="EMBL" id="FOAA01000023">
    <property type="protein sequence ID" value="SEL59488.1"/>
    <property type="molecule type" value="Genomic_DNA"/>
</dbReference>
<gene>
    <name evidence="1" type="ORF">SAMN05444515_1239</name>
</gene>
<evidence type="ECO:0008006" key="3">
    <source>
        <dbReference type="Google" id="ProtNLM"/>
    </source>
</evidence>
<organism evidence="1 2">
    <name type="scientific">Ectothiorhodospira marina</name>
    <dbReference type="NCBI Taxonomy" id="1396821"/>
    <lineage>
        <taxon>Bacteria</taxon>
        <taxon>Pseudomonadati</taxon>
        <taxon>Pseudomonadota</taxon>
        <taxon>Gammaproteobacteria</taxon>
        <taxon>Chromatiales</taxon>
        <taxon>Ectothiorhodospiraceae</taxon>
        <taxon>Ectothiorhodospira</taxon>
    </lineage>
</organism>
<dbReference type="Gene3D" id="3.10.450.530">
    <property type="entry name" value="Ribonuclease toxin, BrnT, of type II toxin-antitoxin system"/>
    <property type="match status" value="1"/>
</dbReference>
<dbReference type="STRING" id="1396821.SAMN05444515_1239"/>
<dbReference type="AlphaFoldDB" id="A0A1H7RHJ7"/>
<keyword evidence="2" id="KW-1185">Reference proteome</keyword>
<sequence length="45" mass="5264">MSTCYCWDETKRQANLEKHGLDFVDADLVLASEYRLDVPSERNDE</sequence>
<dbReference type="Proteomes" id="UP000199256">
    <property type="component" value="Unassembled WGS sequence"/>
</dbReference>
<protein>
    <recommendedName>
        <fullName evidence="3">BrnT family toxin</fullName>
    </recommendedName>
</protein>
<dbReference type="InterPro" id="IPR038573">
    <property type="entry name" value="BrnT_sf"/>
</dbReference>
<dbReference type="RefSeq" id="WP_218140448.1">
    <property type="nucleotide sequence ID" value="NZ_FOAA01000023.1"/>
</dbReference>
<name>A0A1H7RHJ7_9GAMM</name>